<gene>
    <name evidence="8" type="ORF">ABTW24_18995</name>
</gene>
<evidence type="ECO:0000259" key="7">
    <source>
        <dbReference type="Pfam" id="PF13396"/>
    </source>
</evidence>
<sequence length="63" mass="7594">MFFLICIIAPFLYSIYHVSRNKNLNSYRKTIWILALVFGSFVGLSLYWIYGRNVYHNTRNRKT</sequence>
<keyword evidence="4 6" id="KW-1133">Transmembrane helix</keyword>
<keyword evidence="5 6" id="KW-0472">Membrane</keyword>
<name>A0ABV4HGM3_9SPHI</name>
<comment type="caution">
    <text evidence="8">The sequence shown here is derived from an EMBL/GenBank/DDBJ whole genome shotgun (WGS) entry which is preliminary data.</text>
</comment>
<dbReference type="EMBL" id="JBEOQB010000005">
    <property type="protein sequence ID" value="MEZ0453685.1"/>
    <property type="molecule type" value="Genomic_DNA"/>
</dbReference>
<accession>A0ABV4HGM3</accession>
<evidence type="ECO:0000256" key="2">
    <source>
        <dbReference type="ARBA" id="ARBA00022475"/>
    </source>
</evidence>
<proteinExistence type="predicted"/>
<evidence type="ECO:0000256" key="6">
    <source>
        <dbReference type="SAM" id="Phobius"/>
    </source>
</evidence>
<dbReference type="Pfam" id="PF13396">
    <property type="entry name" value="PLDc_N"/>
    <property type="match status" value="1"/>
</dbReference>
<keyword evidence="9" id="KW-1185">Reference proteome</keyword>
<protein>
    <submittedName>
        <fullName evidence="8">PLDc N-terminal domain-containing protein</fullName>
    </submittedName>
</protein>
<dbReference type="RefSeq" id="WP_370484268.1">
    <property type="nucleotide sequence ID" value="NZ_JBEOQA010000002.1"/>
</dbReference>
<evidence type="ECO:0000313" key="8">
    <source>
        <dbReference type="EMBL" id="MEZ0453685.1"/>
    </source>
</evidence>
<organism evidence="8 9">
    <name type="scientific">Sphingobacterium thalpophilum</name>
    <dbReference type="NCBI Taxonomy" id="259"/>
    <lineage>
        <taxon>Bacteria</taxon>
        <taxon>Pseudomonadati</taxon>
        <taxon>Bacteroidota</taxon>
        <taxon>Sphingobacteriia</taxon>
        <taxon>Sphingobacteriales</taxon>
        <taxon>Sphingobacteriaceae</taxon>
        <taxon>Sphingobacterium</taxon>
    </lineage>
</organism>
<comment type="subcellular location">
    <subcellularLocation>
        <location evidence="1">Cell membrane</location>
        <topology evidence="1">Multi-pass membrane protein</topology>
    </subcellularLocation>
</comment>
<keyword evidence="3 6" id="KW-0812">Transmembrane</keyword>
<feature type="transmembrane region" description="Helical" evidence="6">
    <location>
        <begin position="30"/>
        <end position="50"/>
    </location>
</feature>
<reference evidence="8 9" key="1">
    <citation type="submission" date="2024-06" db="EMBL/GenBank/DDBJ databases">
        <title>Soil Sphingobacterium thalpophilum.</title>
        <authorList>
            <person name="Yang J."/>
            <person name="Li J."/>
        </authorList>
    </citation>
    <scope>NUCLEOTIDE SEQUENCE [LARGE SCALE GENOMIC DNA]</scope>
    <source>
        <strain evidence="8 9">22g91tb</strain>
    </source>
</reference>
<evidence type="ECO:0000256" key="1">
    <source>
        <dbReference type="ARBA" id="ARBA00004651"/>
    </source>
</evidence>
<evidence type="ECO:0000256" key="3">
    <source>
        <dbReference type="ARBA" id="ARBA00022692"/>
    </source>
</evidence>
<evidence type="ECO:0000256" key="5">
    <source>
        <dbReference type="ARBA" id="ARBA00023136"/>
    </source>
</evidence>
<evidence type="ECO:0000313" key="9">
    <source>
        <dbReference type="Proteomes" id="UP001566204"/>
    </source>
</evidence>
<evidence type="ECO:0000256" key="4">
    <source>
        <dbReference type="ARBA" id="ARBA00022989"/>
    </source>
</evidence>
<keyword evidence="2" id="KW-1003">Cell membrane</keyword>
<dbReference type="InterPro" id="IPR027379">
    <property type="entry name" value="CLS_N"/>
</dbReference>
<dbReference type="Proteomes" id="UP001566204">
    <property type="component" value="Unassembled WGS sequence"/>
</dbReference>
<feature type="domain" description="Cardiolipin synthase N-terminal" evidence="7">
    <location>
        <begin position="12"/>
        <end position="52"/>
    </location>
</feature>